<keyword evidence="11" id="KW-0444">Lipid biosynthesis</keyword>
<dbReference type="GO" id="GO:0004601">
    <property type="term" value="F:peroxidase activity"/>
    <property type="evidence" value="ECO:0007669"/>
    <property type="project" value="UniProtKB-KW"/>
</dbReference>
<dbReference type="Gene3D" id="2.10.25.10">
    <property type="entry name" value="Laminin"/>
    <property type="match status" value="1"/>
</dbReference>
<keyword evidence="19" id="KW-0492">Microsome</keyword>
<dbReference type="PROSITE" id="PS50292">
    <property type="entry name" value="PEROXIDASE_3"/>
    <property type="match status" value="1"/>
</dbReference>
<evidence type="ECO:0000256" key="26">
    <source>
        <dbReference type="ARBA" id="ARBA00023160"/>
    </source>
</evidence>
<feature type="active site" description="For cyclooxygenase activity" evidence="37">
    <location>
        <position position="374"/>
    </location>
</feature>
<comment type="similarity">
    <text evidence="5">Belongs to the prostaglandin G/H synthase family.</text>
</comment>
<dbReference type="PRINTS" id="PR00457">
    <property type="entry name" value="ANPEROXIDASE"/>
</dbReference>
<evidence type="ECO:0000256" key="38">
    <source>
        <dbReference type="PIRSR" id="PIRSR619791-2"/>
    </source>
</evidence>
<dbReference type="GO" id="GO:0005789">
    <property type="term" value="C:endoplasmic reticulum membrane"/>
    <property type="evidence" value="ECO:0007669"/>
    <property type="project" value="UniProtKB-SubCell"/>
</dbReference>
<evidence type="ECO:0000256" key="20">
    <source>
        <dbReference type="ARBA" id="ARBA00022964"/>
    </source>
</evidence>
<feature type="binding site" description="axial binding residue" evidence="38">
    <location>
        <position position="377"/>
    </location>
    <ligand>
        <name>heme b</name>
        <dbReference type="ChEBI" id="CHEBI:60344"/>
    </ligand>
    <ligandPart>
        <name>Fe</name>
        <dbReference type="ChEBI" id="CHEBI:18248"/>
    </ligandPart>
</feature>
<dbReference type="InterPro" id="IPR037120">
    <property type="entry name" value="Haem_peroxidase_sf_animal"/>
</dbReference>
<dbReference type="GO" id="GO:0019371">
    <property type="term" value="P:cyclooxygenase pathway"/>
    <property type="evidence" value="ECO:0007669"/>
    <property type="project" value="TreeGrafter"/>
</dbReference>
<comment type="catalytic activity">
    <reaction evidence="34">
        <text>(9Z,12Z)-octadecadienoate + AH2 + O2 = (9R)-hydroxy-(10E,12Z)-octadecadienoate + A + H2O</text>
        <dbReference type="Rhea" id="RHEA:75447"/>
        <dbReference type="ChEBI" id="CHEBI:13193"/>
        <dbReference type="ChEBI" id="CHEBI:15377"/>
        <dbReference type="ChEBI" id="CHEBI:15379"/>
        <dbReference type="ChEBI" id="CHEBI:17499"/>
        <dbReference type="ChEBI" id="CHEBI:30245"/>
        <dbReference type="ChEBI" id="CHEBI:77895"/>
    </reaction>
    <physiologicalReaction direction="left-to-right" evidence="34">
        <dbReference type="Rhea" id="RHEA:75448"/>
    </physiologicalReaction>
</comment>
<keyword evidence="10" id="KW-0644">Prostaglandin metabolism</keyword>
<feature type="binding site" evidence="38">
    <location>
        <position position="109"/>
    </location>
    <ligand>
        <name>substrate</name>
    </ligand>
</feature>
<keyword evidence="18" id="KW-0276">Fatty acid metabolism</keyword>
<dbReference type="FunFam" id="2.10.25.10:FF:000235">
    <property type="entry name" value="Prostaglandin G/H synthase 2"/>
    <property type="match status" value="1"/>
</dbReference>
<evidence type="ECO:0000256" key="33">
    <source>
        <dbReference type="ARBA" id="ARBA00035976"/>
    </source>
</evidence>
<keyword evidence="43" id="KW-1185">Reference proteome</keyword>
<evidence type="ECO:0000313" key="42">
    <source>
        <dbReference type="EMBL" id="KAF3690693.1"/>
    </source>
</evidence>
<dbReference type="InterPro" id="IPR036249">
    <property type="entry name" value="Thioredoxin-like_sf"/>
</dbReference>
<comment type="pathway">
    <text evidence="4">Lipid metabolism; prostaglandin biosynthesis.</text>
</comment>
<dbReference type="GO" id="GO:0008277">
    <property type="term" value="P:regulation of G protein-coupled receptor signaling pathway"/>
    <property type="evidence" value="ECO:0007669"/>
    <property type="project" value="InterPro"/>
</dbReference>
<dbReference type="InterPro" id="IPR023196">
    <property type="entry name" value="Phosducin_N_dom_sf"/>
</dbReference>
<dbReference type="SUPFAM" id="SSF48113">
    <property type="entry name" value="Heme-dependent peroxidases"/>
    <property type="match status" value="1"/>
</dbReference>
<keyword evidence="14 38" id="KW-0349">Heme</keyword>
<dbReference type="GO" id="GO:0020037">
    <property type="term" value="F:heme binding"/>
    <property type="evidence" value="ECO:0007669"/>
    <property type="project" value="InterPro"/>
</dbReference>
<evidence type="ECO:0000256" key="11">
    <source>
        <dbReference type="ARBA" id="ARBA00022516"/>
    </source>
</evidence>
<evidence type="ECO:0000256" key="23">
    <source>
        <dbReference type="ARBA" id="ARBA00023098"/>
    </source>
</evidence>
<evidence type="ECO:0000256" key="19">
    <source>
        <dbReference type="ARBA" id="ARBA00022848"/>
    </source>
</evidence>
<evidence type="ECO:0000256" key="6">
    <source>
        <dbReference type="ARBA" id="ARBA00009686"/>
    </source>
</evidence>
<dbReference type="PANTHER" id="PTHR11903">
    <property type="entry name" value="PROSTAGLANDIN G/H SYNTHASE"/>
    <property type="match status" value="1"/>
</dbReference>
<keyword evidence="12" id="KW-0575">Peroxidase</keyword>
<evidence type="ECO:0000256" key="7">
    <source>
        <dbReference type="ARBA" id="ARBA00011738"/>
    </source>
</evidence>
<dbReference type="EC" id="1.14.99.1" evidence="8"/>
<dbReference type="Gene3D" id="1.10.168.10">
    <property type="entry name" value="Phosducin, domain 2"/>
    <property type="match status" value="2"/>
</dbReference>
<dbReference type="SUPFAM" id="SSF57196">
    <property type="entry name" value="EGF/Laminin"/>
    <property type="match status" value="1"/>
</dbReference>
<dbReference type="GO" id="GO:0006979">
    <property type="term" value="P:response to oxidative stress"/>
    <property type="evidence" value="ECO:0007669"/>
    <property type="project" value="InterPro"/>
</dbReference>
<keyword evidence="26" id="KW-0275">Fatty acid biosynthesis</keyword>
<evidence type="ECO:0000256" key="5">
    <source>
        <dbReference type="ARBA" id="ARBA00008928"/>
    </source>
</evidence>
<evidence type="ECO:0000256" key="25">
    <source>
        <dbReference type="ARBA" id="ARBA00023157"/>
    </source>
</evidence>
<feature type="signal peptide" evidence="40">
    <location>
        <begin position="1"/>
        <end position="20"/>
    </location>
</feature>
<evidence type="ECO:0000256" key="2">
    <source>
        <dbReference type="ARBA" id="ARBA00004174"/>
    </source>
</evidence>
<evidence type="ECO:0000256" key="13">
    <source>
        <dbReference type="ARBA" id="ARBA00022585"/>
    </source>
</evidence>
<dbReference type="GO" id="GO:0004666">
    <property type="term" value="F:prostaglandin-endoperoxide synthase activity"/>
    <property type="evidence" value="ECO:0007669"/>
    <property type="project" value="UniProtKB-EC"/>
</dbReference>
<evidence type="ECO:0000256" key="40">
    <source>
        <dbReference type="SAM" id="SignalP"/>
    </source>
</evidence>
<evidence type="ECO:0000256" key="8">
    <source>
        <dbReference type="ARBA" id="ARBA00012440"/>
    </source>
</evidence>
<keyword evidence="21" id="KW-0560">Oxidoreductase</keyword>
<evidence type="ECO:0000256" key="18">
    <source>
        <dbReference type="ARBA" id="ARBA00022832"/>
    </source>
</evidence>
<keyword evidence="23" id="KW-0443">Lipid metabolism</keyword>
<evidence type="ECO:0000256" key="22">
    <source>
        <dbReference type="ARBA" id="ARBA00023004"/>
    </source>
</evidence>
<evidence type="ECO:0000256" key="10">
    <source>
        <dbReference type="ARBA" id="ARBA00022501"/>
    </source>
</evidence>
<evidence type="ECO:0000256" key="30">
    <source>
        <dbReference type="ARBA" id="ARBA00031216"/>
    </source>
</evidence>
<keyword evidence="28" id="KW-0716">Sensory transduction</keyword>
<dbReference type="EMBL" id="CM015717">
    <property type="protein sequence ID" value="KAF3690693.1"/>
    <property type="molecule type" value="Genomic_DNA"/>
</dbReference>
<evidence type="ECO:0000256" key="35">
    <source>
        <dbReference type="ARBA" id="ARBA00036358"/>
    </source>
</evidence>
<evidence type="ECO:0000256" key="31">
    <source>
        <dbReference type="ARBA" id="ARBA00031793"/>
    </source>
</evidence>
<dbReference type="Pfam" id="PF03098">
    <property type="entry name" value="An_peroxidase"/>
    <property type="match status" value="1"/>
</dbReference>
<evidence type="ECO:0000259" key="41">
    <source>
        <dbReference type="PROSITE" id="PS50026"/>
    </source>
</evidence>
<dbReference type="Gene3D" id="1.10.640.10">
    <property type="entry name" value="Haem peroxidase domain superfamily, animal type"/>
    <property type="match status" value="1"/>
</dbReference>
<evidence type="ECO:0000256" key="37">
    <source>
        <dbReference type="PIRSR" id="PIRSR619791-1"/>
    </source>
</evidence>
<evidence type="ECO:0000256" key="12">
    <source>
        <dbReference type="ARBA" id="ARBA00022559"/>
    </source>
</evidence>
<comment type="similarity">
    <text evidence="6">Belongs to the phosducin family.</text>
</comment>
<dbReference type="InterPro" id="IPR000742">
    <property type="entry name" value="EGF"/>
</dbReference>
<evidence type="ECO:0000256" key="34">
    <source>
        <dbReference type="ARBA" id="ARBA00036313"/>
    </source>
</evidence>
<dbReference type="CDD" id="cd09816">
    <property type="entry name" value="prostaglandin_endoperoxide_synthase"/>
    <property type="match status" value="1"/>
</dbReference>
<dbReference type="PROSITE" id="PS50026">
    <property type="entry name" value="EGF_3"/>
    <property type="match status" value="1"/>
</dbReference>
<evidence type="ECO:0000256" key="39">
    <source>
        <dbReference type="PROSITE-ProRule" id="PRU00076"/>
    </source>
</evidence>
<evidence type="ECO:0000256" key="14">
    <source>
        <dbReference type="ARBA" id="ARBA00022617"/>
    </source>
</evidence>
<evidence type="ECO:0000256" key="24">
    <source>
        <dbReference type="ARBA" id="ARBA00023136"/>
    </source>
</evidence>
<evidence type="ECO:0000256" key="21">
    <source>
        <dbReference type="ARBA" id="ARBA00023002"/>
    </source>
</evidence>
<keyword evidence="28" id="KW-0844">Vision</keyword>
<dbReference type="GO" id="GO:0007601">
    <property type="term" value="P:visual perception"/>
    <property type="evidence" value="ECO:0007669"/>
    <property type="project" value="UniProtKB-KW"/>
</dbReference>
<protein>
    <recommendedName>
        <fullName evidence="9">Prostaglandin G/H synthase 2</fullName>
        <ecNumber evidence="8">1.14.99.1</ecNumber>
    </recommendedName>
    <alternativeName>
        <fullName evidence="30">Cyclooxygenase-2</fullName>
    </alternativeName>
    <alternativeName>
        <fullName evidence="29">PHS II</fullName>
    </alternativeName>
    <alternativeName>
        <fullName evidence="31">Prostaglandin H2 synthase 2</fullName>
    </alternativeName>
    <alternativeName>
        <fullName evidence="32">Prostaglandin-endoperoxide synthase 2</fullName>
    </alternativeName>
</protein>
<feature type="active site" description="Proton acceptor" evidence="37">
    <location>
        <position position="196"/>
    </location>
</feature>
<keyword evidence="13" id="KW-0643">Prostaglandin biosynthesis</keyword>
<comment type="subcellular location">
    <subcellularLocation>
        <location evidence="3">Endoplasmic reticulum membrane</location>
        <topology evidence="3">Peripheral membrane protein</topology>
    </subcellularLocation>
    <subcellularLocation>
        <location evidence="2">Microsome membrane</location>
        <topology evidence="2">Peripheral membrane protein</topology>
    </subcellularLocation>
</comment>
<dbReference type="InterPro" id="IPR019791">
    <property type="entry name" value="Haem_peroxidase_animal"/>
</dbReference>
<feature type="chain" id="PRO_5026106614" description="Prostaglandin G/H synthase 2" evidence="40">
    <location>
        <begin position="21"/>
        <end position="846"/>
    </location>
</feature>
<dbReference type="AlphaFoldDB" id="A0A6G1PKH6"/>
<keyword evidence="25" id="KW-1015">Disulfide bond</keyword>
<dbReference type="GO" id="GO:0043005">
    <property type="term" value="C:neuron projection"/>
    <property type="evidence" value="ECO:0007669"/>
    <property type="project" value="TreeGrafter"/>
</dbReference>
<evidence type="ECO:0000256" key="17">
    <source>
        <dbReference type="ARBA" id="ARBA00022824"/>
    </source>
</evidence>
<dbReference type="FunFam" id="1.10.640.10:FF:000002">
    <property type="entry name" value="Prostaglandin G/H synthase 2"/>
    <property type="match status" value="1"/>
</dbReference>
<dbReference type="Proteomes" id="UP000503349">
    <property type="component" value="Chromosome 6"/>
</dbReference>
<comment type="catalytic activity">
    <reaction evidence="36">
        <text>(9Z,12Z)-octadecadienoate + AH2 + O2 = (13R)-hydroxy-(9Z,11E)-octadecadienoate + A + H2O</text>
        <dbReference type="Rhea" id="RHEA:75455"/>
        <dbReference type="ChEBI" id="CHEBI:13193"/>
        <dbReference type="ChEBI" id="CHEBI:15377"/>
        <dbReference type="ChEBI" id="CHEBI:15379"/>
        <dbReference type="ChEBI" id="CHEBI:17499"/>
        <dbReference type="ChEBI" id="CHEBI:30245"/>
        <dbReference type="ChEBI" id="CHEBI:136655"/>
    </reaction>
    <physiologicalReaction direction="left-to-right" evidence="36">
        <dbReference type="Rhea" id="RHEA:75456"/>
    </physiologicalReaction>
</comment>
<reference evidence="42 43" key="1">
    <citation type="submission" date="2019-02" db="EMBL/GenBank/DDBJ databases">
        <title>Opniocepnalus argus genome.</title>
        <authorList>
            <person name="Zhou C."/>
            <person name="Xiao S."/>
        </authorList>
    </citation>
    <scope>NUCLEOTIDE SEQUENCE [LARGE SCALE GENOMIC DNA]</scope>
    <source>
        <strain evidence="42">OARG1902GOOAL</strain>
        <tissue evidence="42">Muscle</tissue>
    </source>
</reference>
<dbReference type="InterPro" id="IPR001200">
    <property type="entry name" value="Phosducin"/>
</dbReference>
<accession>A0A6G1PKH6</accession>
<evidence type="ECO:0000256" key="28">
    <source>
        <dbReference type="ARBA" id="ARBA00023305"/>
    </source>
</evidence>
<keyword evidence="20" id="KW-0223">Dioxygenase</keyword>
<dbReference type="InterPro" id="IPR050783">
    <property type="entry name" value="Oxylipin_biosynth_metab"/>
</dbReference>
<evidence type="ECO:0000256" key="9">
    <source>
        <dbReference type="ARBA" id="ARBA00020406"/>
    </source>
</evidence>
<keyword evidence="39" id="KW-0245">EGF-like domain</keyword>
<dbReference type="CDD" id="cd00054">
    <property type="entry name" value="EGF_CA"/>
    <property type="match status" value="1"/>
</dbReference>
<comment type="cofactor">
    <cofactor evidence="1">
        <name>heme b</name>
        <dbReference type="ChEBI" id="CHEBI:60344"/>
    </cofactor>
</comment>
<keyword evidence="17" id="KW-0256">Endoplasmic reticulum</keyword>
<keyword evidence="15 38" id="KW-0479">Metal-binding</keyword>
<evidence type="ECO:0000256" key="4">
    <source>
        <dbReference type="ARBA" id="ARBA00004702"/>
    </source>
</evidence>
<keyword evidence="27" id="KW-0325">Glycoprotein</keyword>
<comment type="caution">
    <text evidence="39">Lacks conserved residue(s) required for the propagation of feature annotation.</text>
</comment>
<evidence type="ECO:0000313" key="43">
    <source>
        <dbReference type="Proteomes" id="UP000503349"/>
    </source>
</evidence>
<sequence length="846" mass="97180">MNTFTVSVFLLALGFLVCEGSNPCCSEPCQNRGVCTALGSDKYECDCTRTGFYGQNCTTPEFLTWIKVSLKPSPNTVHYLLTHFKGFWNIINNISFLRDFIMRYVLTSRSHLIDSPPTYNADYGYKSWEAYSNLSYYTRTLPPVPQDCPTPMGVSGKKELPDVKVLAEKLLMRKQFIPDPQGTSLMFAFFAQHFTHQFFKSDLKKGPAFTQAKGHGVDLSHIYGDTLERQHKLRLFKDGKLKYQIVDEEVYPPTVEEVGVEMYYPPHVPESQRFAVGHEAFGLVPGLLMYATIWLREHNRVCDVLKEVHPDWDDERLFQTTRLVLIGETIKIVIEDYVQHLSGYHFKLKFDPELLFNQRFQYQNRIASEFNTLYHWHPLMPDTFHIEEKDYNYKQFVFNTSLLTTHGINNLVESFTNQIAGRVAGGRNVPVSILYVAMKSIEHSREMRYQSLNAYRKRFSMMPYSSFEDMTGEKEMAAILEEMYGHIDAVELYPGLLVEKPRPNGIFGETMVEMGAPFSLKGLMGNPICSPEYWKPSTFGGSVGFDIINTASLQKLICNNVRGPCPMASFNVPNVKDTGSMIINSTWYETTKEPDMHGWKKWIIRQLTRKMSERLIDLEETVTHTGPKGVINDWRRFKLESMDPENLPPAKRELLRQMSSPNRARDDSRANLNRKMSVQEYELLKEEDEGCLKKYRRQCMQEMHEKLSFGPRFEGVHDLESGEAFLEVIKKEHHTTVVIVHIYKVGVKGCEELNNCLDCLATEYPTVKFCRIDAVASGAAERFSDDVLPTLLVYKAGELIGNFLACTQHLNEEFFATDVEAFLNSYGLMPEKELPGIENEEENDVE</sequence>
<evidence type="ECO:0000256" key="27">
    <source>
        <dbReference type="ARBA" id="ARBA00023180"/>
    </source>
</evidence>
<evidence type="ECO:0000256" key="1">
    <source>
        <dbReference type="ARBA" id="ARBA00001970"/>
    </source>
</evidence>
<dbReference type="InterPro" id="IPR010255">
    <property type="entry name" value="Haem_peroxidase_sf"/>
</dbReference>
<dbReference type="GO" id="GO:0046872">
    <property type="term" value="F:metal ion binding"/>
    <property type="evidence" value="ECO:0007669"/>
    <property type="project" value="UniProtKB-KW"/>
</dbReference>
<dbReference type="Pfam" id="PF02114">
    <property type="entry name" value="Phosducin"/>
    <property type="match status" value="1"/>
</dbReference>
<keyword evidence="24" id="KW-0472">Membrane</keyword>
<keyword evidence="16 40" id="KW-0732">Signal</keyword>
<dbReference type="UniPathway" id="UPA00662"/>
<keyword evidence="22 38" id="KW-0408">Iron</keyword>
<dbReference type="PANTHER" id="PTHR11903:SF8">
    <property type="entry name" value="PROSTAGLANDIN G_H SYNTHASE 2"/>
    <property type="match status" value="1"/>
</dbReference>
<feature type="domain" description="EGF-like" evidence="41">
    <location>
        <begin position="20"/>
        <end position="58"/>
    </location>
</feature>
<evidence type="ECO:0000256" key="32">
    <source>
        <dbReference type="ARBA" id="ARBA00033144"/>
    </source>
</evidence>
<evidence type="ECO:0000256" key="3">
    <source>
        <dbReference type="ARBA" id="ARBA00004406"/>
    </source>
</evidence>
<dbReference type="GO" id="GO:0016702">
    <property type="term" value="F:oxidoreductase activity, acting on single donors with incorporation of molecular oxygen, incorporation of two atoms of oxygen"/>
    <property type="evidence" value="ECO:0007669"/>
    <property type="project" value="TreeGrafter"/>
</dbReference>
<gene>
    <name evidence="42" type="ORF">EXN66_Car006366</name>
</gene>
<dbReference type="Gene3D" id="3.40.30.10">
    <property type="entry name" value="Glutaredoxin"/>
    <property type="match status" value="1"/>
</dbReference>
<evidence type="ECO:0000256" key="16">
    <source>
        <dbReference type="ARBA" id="ARBA00022729"/>
    </source>
</evidence>
<name>A0A6G1PKH6_CHAAH</name>
<dbReference type="CDD" id="cd02987">
    <property type="entry name" value="Phd_like_Phd"/>
    <property type="match status" value="1"/>
</dbReference>
<comment type="catalytic activity">
    <reaction evidence="35">
        <text>(9Z,12Z)-octadecadienoate + AH2 + O2 = (13S)-hydroxy-(9Z,11E)-octadecadienoate + A + H2O</text>
        <dbReference type="Rhea" id="RHEA:75451"/>
        <dbReference type="ChEBI" id="CHEBI:13193"/>
        <dbReference type="ChEBI" id="CHEBI:15377"/>
        <dbReference type="ChEBI" id="CHEBI:15379"/>
        <dbReference type="ChEBI" id="CHEBI:17499"/>
        <dbReference type="ChEBI" id="CHEBI:30245"/>
        <dbReference type="ChEBI" id="CHEBI:90850"/>
    </reaction>
    <physiologicalReaction direction="left-to-right" evidence="35">
        <dbReference type="Rhea" id="RHEA:75452"/>
    </physiologicalReaction>
</comment>
<comment type="subunit">
    <text evidence="7">Homodimer.</text>
</comment>
<evidence type="ECO:0000256" key="36">
    <source>
        <dbReference type="ARBA" id="ARBA00036409"/>
    </source>
</evidence>
<dbReference type="SUPFAM" id="SSF52833">
    <property type="entry name" value="Thioredoxin-like"/>
    <property type="match status" value="1"/>
</dbReference>
<organism evidence="42 43">
    <name type="scientific">Channa argus</name>
    <name type="common">Northern snakehead</name>
    <name type="synonym">Ophicephalus argus</name>
    <dbReference type="NCBI Taxonomy" id="215402"/>
    <lineage>
        <taxon>Eukaryota</taxon>
        <taxon>Metazoa</taxon>
        <taxon>Chordata</taxon>
        <taxon>Craniata</taxon>
        <taxon>Vertebrata</taxon>
        <taxon>Euteleostomi</taxon>
        <taxon>Actinopterygii</taxon>
        <taxon>Neopterygii</taxon>
        <taxon>Teleostei</taxon>
        <taxon>Neoteleostei</taxon>
        <taxon>Acanthomorphata</taxon>
        <taxon>Anabantaria</taxon>
        <taxon>Anabantiformes</taxon>
        <taxon>Channoidei</taxon>
        <taxon>Channidae</taxon>
        <taxon>Channa</taxon>
    </lineage>
</organism>
<dbReference type="InterPro" id="IPR024253">
    <property type="entry name" value="Phosducin_thioredoxin-like_dom"/>
</dbReference>
<reference evidence="43" key="2">
    <citation type="submission" date="2019-02" db="EMBL/GenBank/DDBJ databases">
        <title>Opniocepnalus argus Var Kimnra genome.</title>
        <authorList>
            <person name="Zhou C."/>
            <person name="Xiao S."/>
        </authorList>
    </citation>
    <scope>NUCLEOTIDE SEQUENCE [LARGE SCALE GENOMIC DNA]</scope>
</reference>
<proteinExistence type="inferred from homology"/>
<evidence type="ECO:0000256" key="15">
    <source>
        <dbReference type="ARBA" id="ARBA00022723"/>
    </source>
</evidence>
<comment type="catalytic activity">
    <reaction evidence="33">
        <text>(9Z,12Z)-octadecadienoate + AH2 + O2 = (9S)-hydroxy-(10E,12Z)-octadecadienoate + A + H2O</text>
        <dbReference type="Rhea" id="RHEA:75459"/>
        <dbReference type="ChEBI" id="CHEBI:13193"/>
        <dbReference type="ChEBI" id="CHEBI:15377"/>
        <dbReference type="ChEBI" id="CHEBI:15379"/>
        <dbReference type="ChEBI" id="CHEBI:17499"/>
        <dbReference type="ChEBI" id="CHEBI:30245"/>
        <dbReference type="ChEBI" id="CHEBI:77852"/>
    </reaction>
    <physiologicalReaction direction="left-to-right" evidence="33">
        <dbReference type="Rhea" id="RHEA:75460"/>
    </physiologicalReaction>
</comment>
<evidence type="ECO:0000256" key="29">
    <source>
        <dbReference type="ARBA" id="ARBA00030839"/>
    </source>
</evidence>